<evidence type="ECO:0000313" key="4">
    <source>
        <dbReference type="Proteomes" id="UP001065174"/>
    </source>
</evidence>
<dbReference type="RefSeq" id="WP_262310978.1">
    <property type="nucleotide sequence ID" value="NZ_CP106679.1"/>
</dbReference>
<proteinExistence type="predicted"/>
<feature type="transmembrane region" description="Helical" evidence="1">
    <location>
        <begin position="248"/>
        <end position="264"/>
    </location>
</feature>
<evidence type="ECO:0000259" key="2">
    <source>
        <dbReference type="Pfam" id="PF01757"/>
    </source>
</evidence>
<feature type="transmembrane region" description="Helical" evidence="1">
    <location>
        <begin position="7"/>
        <end position="26"/>
    </location>
</feature>
<dbReference type="InterPro" id="IPR002656">
    <property type="entry name" value="Acyl_transf_3_dom"/>
</dbReference>
<dbReference type="EMBL" id="CP106679">
    <property type="protein sequence ID" value="UXP33549.1"/>
    <property type="molecule type" value="Genomic_DNA"/>
</dbReference>
<keyword evidence="3" id="KW-0012">Acyltransferase</keyword>
<evidence type="ECO:0000313" key="3">
    <source>
        <dbReference type="EMBL" id="UXP33549.1"/>
    </source>
</evidence>
<feature type="transmembrane region" description="Helical" evidence="1">
    <location>
        <begin position="271"/>
        <end position="291"/>
    </location>
</feature>
<feature type="transmembrane region" description="Helical" evidence="1">
    <location>
        <begin position="92"/>
        <end position="118"/>
    </location>
</feature>
<sequence>MKDRYNYLDAIRGIAALSVVLFHYTLNVRSEVESSLFGHYYYLLLDDYFDLGKWGVIMFFMLSGMLIPYSIKGDTLLDIKIFSIGRFFRLYPVYWISVLIGGVIFHKEISVILVNLSMFQQFIGIENVIGLYWTLQIELIFYFLIAFGFYFKCLKEERNQFYAAVFFMMISLVFAFLRYWLEMKLPIAAPLAISIMLFGTIWKRHVLDRSILAKKYVRKYIVFFVPALILTCHFGYSLDFGYNENPVKYFLTYSLGVLSFCVLSDRVKIGGAFFVYLGRISYSLYLFHPIIWELVEGMNFKSILIEIFVSIILTIFVSHVLYELVERTFIKIGKAVVNTLSR</sequence>
<evidence type="ECO:0000256" key="1">
    <source>
        <dbReference type="SAM" id="Phobius"/>
    </source>
</evidence>
<keyword evidence="4" id="KW-1185">Reference proteome</keyword>
<dbReference type="InterPro" id="IPR050879">
    <property type="entry name" value="Acyltransferase_3"/>
</dbReference>
<feature type="transmembrane region" description="Helical" evidence="1">
    <location>
        <begin position="161"/>
        <end position="181"/>
    </location>
</feature>
<keyword evidence="3" id="KW-0808">Transferase</keyword>
<protein>
    <submittedName>
        <fullName evidence="3">Acyltransferase</fullName>
    </submittedName>
</protein>
<feature type="transmembrane region" description="Helical" evidence="1">
    <location>
        <begin position="216"/>
        <end position="236"/>
    </location>
</feature>
<feature type="transmembrane region" description="Helical" evidence="1">
    <location>
        <begin position="187"/>
        <end position="204"/>
    </location>
</feature>
<feature type="domain" description="Acyltransferase 3" evidence="2">
    <location>
        <begin position="6"/>
        <end position="322"/>
    </location>
</feature>
<feature type="transmembrane region" description="Helical" evidence="1">
    <location>
        <begin position="130"/>
        <end position="149"/>
    </location>
</feature>
<gene>
    <name evidence="3" type="ORF">N6H18_06225</name>
</gene>
<dbReference type="PANTHER" id="PTHR23028">
    <property type="entry name" value="ACETYLTRANSFERASE"/>
    <property type="match status" value="1"/>
</dbReference>
<dbReference type="Proteomes" id="UP001065174">
    <property type="component" value="Chromosome"/>
</dbReference>
<name>A0ABY6CSQ4_9BACT</name>
<keyword evidence="1" id="KW-0472">Membrane</keyword>
<feature type="transmembrane region" description="Helical" evidence="1">
    <location>
        <begin position="51"/>
        <end position="71"/>
    </location>
</feature>
<reference evidence="3" key="1">
    <citation type="submission" date="2022-09" db="EMBL/GenBank/DDBJ databases">
        <title>Comparative genomics and taxonomic characterization of three novel marine species of genus Reichenbachiella exhibiting antioxidant and polysaccharide degradation activities.</title>
        <authorList>
            <person name="Muhammad N."/>
            <person name="Lee Y.-J."/>
            <person name="Ko J."/>
            <person name="Kim S.-G."/>
        </authorList>
    </citation>
    <scope>NUCLEOTIDE SEQUENCE</scope>
    <source>
        <strain evidence="3">BKB1-1</strain>
    </source>
</reference>
<keyword evidence="1" id="KW-1133">Transmembrane helix</keyword>
<accession>A0ABY6CSQ4</accession>
<organism evidence="3 4">
    <name type="scientific">Reichenbachiella agarivorans</name>
    <dbReference type="NCBI Taxonomy" id="2979464"/>
    <lineage>
        <taxon>Bacteria</taxon>
        <taxon>Pseudomonadati</taxon>
        <taxon>Bacteroidota</taxon>
        <taxon>Cytophagia</taxon>
        <taxon>Cytophagales</taxon>
        <taxon>Reichenbachiellaceae</taxon>
        <taxon>Reichenbachiella</taxon>
    </lineage>
</organism>
<dbReference type="GO" id="GO:0016746">
    <property type="term" value="F:acyltransferase activity"/>
    <property type="evidence" value="ECO:0007669"/>
    <property type="project" value="UniProtKB-KW"/>
</dbReference>
<dbReference type="Pfam" id="PF01757">
    <property type="entry name" value="Acyl_transf_3"/>
    <property type="match status" value="1"/>
</dbReference>
<feature type="transmembrane region" description="Helical" evidence="1">
    <location>
        <begin position="303"/>
        <end position="322"/>
    </location>
</feature>
<keyword evidence="1" id="KW-0812">Transmembrane</keyword>